<evidence type="ECO:0000256" key="2">
    <source>
        <dbReference type="ARBA" id="ARBA00010838"/>
    </source>
</evidence>
<dbReference type="GO" id="GO:0008422">
    <property type="term" value="F:beta-glucosidase activity"/>
    <property type="evidence" value="ECO:0007669"/>
    <property type="project" value="UniProtKB-EC"/>
</dbReference>
<evidence type="ECO:0000313" key="11">
    <source>
        <dbReference type="EMBL" id="URW75482.1"/>
    </source>
</evidence>
<evidence type="ECO:0000256" key="6">
    <source>
        <dbReference type="ARBA" id="ARBA00023277"/>
    </source>
</evidence>
<evidence type="ECO:0000256" key="3">
    <source>
        <dbReference type="ARBA" id="ARBA00012744"/>
    </source>
</evidence>
<dbReference type="PROSITE" id="PS00653">
    <property type="entry name" value="GLYCOSYL_HYDROL_F1_2"/>
    <property type="match status" value="1"/>
</dbReference>
<dbReference type="NCBIfam" id="TIGR03356">
    <property type="entry name" value="BGL"/>
    <property type="match status" value="1"/>
</dbReference>
<sequence>MTRVSFPADFLWGAATAAYQIEGSPLADGAGPSIWQRFSHDPRLMAAKGDTGDVACDHYNRMESDVALMKALGLKAYRFSVAWGRVLPQGTGRVNAAGLAFYERLVDTLIAHDIEPLCTLFHWDMPAALDDRGGWLNPDSAEWFADYARVMFQALDGRVKKWVTLNEPWVVTDGGYLHGALAPGHRNMFEAPIASHNLMRAHGRAVQVYREVGAHQIGLVVNIEPKYPATDSAADAAATARADAYMNRQYLDPAMLGTYPDELREIFGEAWPEWPTDDMALIRQRLDFVGINYYTRNVVTADASWPLNAGPVRQDATYTETGWEVYPQGLTDLLVWFKDRYGDLPLYITENGAAFYDPPQAEDGAVHDPLRVSYLKKHFAAVSDAIAQGVDVRGYMLWSLFDNLEWSLGYSKRFGMVHVNFATQERTPKDSAKLYSQVIATNGAVLND</sequence>
<accession>A0ABY4TSU7</accession>
<keyword evidence="4 10" id="KW-0378">Hydrolase</keyword>
<keyword evidence="5" id="KW-0136">Cellulose degradation</keyword>
<comment type="catalytic activity">
    <reaction evidence="1 10">
        <text>Hydrolysis of terminal, non-reducing beta-D-glucosyl residues with release of beta-D-glucose.</text>
        <dbReference type="EC" id="3.2.1.21"/>
    </reaction>
</comment>
<organism evidence="11 12">
    <name type="scientific">Sphingomonas donggukensis</name>
    <dbReference type="NCBI Taxonomy" id="2949093"/>
    <lineage>
        <taxon>Bacteria</taxon>
        <taxon>Pseudomonadati</taxon>
        <taxon>Pseudomonadota</taxon>
        <taxon>Alphaproteobacteria</taxon>
        <taxon>Sphingomonadales</taxon>
        <taxon>Sphingomonadaceae</taxon>
        <taxon>Sphingomonas</taxon>
    </lineage>
</organism>
<feature type="active site" description="Nucleophile" evidence="9">
    <location>
        <position position="350"/>
    </location>
</feature>
<keyword evidence="8" id="KW-0624">Polysaccharide degradation</keyword>
<dbReference type="Pfam" id="PF00232">
    <property type="entry name" value="Glyco_hydro_1"/>
    <property type="match status" value="1"/>
</dbReference>
<dbReference type="EC" id="3.2.1.21" evidence="3 10"/>
<dbReference type="PROSITE" id="PS00572">
    <property type="entry name" value="GLYCOSYL_HYDROL_F1_1"/>
    <property type="match status" value="1"/>
</dbReference>
<dbReference type="PRINTS" id="PR00131">
    <property type="entry name" value="GLHYDRLASE1"/>
</dbReference>
<proteinExistence type="inferred from homology"/>
<keyword evidence="7 10" id="KW-0326">Glycosidase</keyword>
<evidence type="ECO:0000256" key="1">
    <source>
        <dbReference type="ARBA" id="ARBA00000448"/>
    </source>
</evidence>
<comment type="similarity">
    <text evidence="2 10">Belongs to the glycosyl hydrolase 1 family.</text>
</comment>
<keyword evidence="12" id="KW-1185">Reference proteome</keyword>
<name>A0ABY4TSU7_9SPHN</name>
<evidence type="ECO:0000313" key="12">
    <source>
        <dbReference type="Proteomes" id="UP001055580"/>
    </source>
</evidence>
<reference evidence="11" key="1">
    <citation type="submission" date="2022-05" db="EMBL/GenBank/DDBJ databases">
        <title>Sphingomonas sp. strain RMG20 Genome sequencing and assembly.</title>
        <authorList>
            <person name="Kim I."/>
        </authorList>
    </citation>
    <scope>NUCLEOTIDE SEQUENCE</scope>
    <source>
        <strain evidence="11">RMG20</strain>
    </source>
</reference>
<dbReference type="InterPro" id="IPR001360">
    <property type="entry name" value="Glyco_hydro_1"/>
</dbReference>
<dbReference type="InterPro" id="IPR017736">
    <property type="entry name" value="Glyco_hydro_1_beta-glucosidase"/>
</dbReference>
<dbReference type="PANTHER" id="PTHR10353:SF36">
    <property type="entry name" value="LP05116P"/>
    <property type="match status" value="1"/>
</dbReference>
<dbReference type="InterPro" id="IPR033132">
    <property type="entry name" value="GH_1_N_CS"/>
</dbReference>
<protein>
    <recommendedName>
        <fullName evidence="3 10">Beta-glucosidase</fullName>
        <ecNumber evidence="3 10">3.2.1.21</ecNumber>
    </recommendedName>
</protein>
<evidence type="ECO:0000256" key="4">
    <source>
        <dbReference type="ARBA" id="ARBA00022801"/>
    </source>
</evidence>
<dbReference type="InterPro" id="IPR018120">
    <property type="entry name" value="Glyco_hydro_1_AS"/>
</dbReference>
<dbReference type="EMBL" id="CP098401">
    <property type="protein sequence ID" value="URW75482.1"/>
    <property type="molecule type" value="Genomic_DNA"/>
</dbReference>
<evidence type="ECO:0000256" key="10">
    <source>
        <dbReference type="RuleBase" id="RU361175"/>
    </source>
</evidence>
<dbReference type="Proteomes" id="UP001055580">
    <property type="component" value="Chromosome"/>
</dbReference>
<dbReference type="Gene3D" id="3.20.20.80">
    <property type="entry name" value="Glycosidases"/>
    <property type="match status" value="1"/>
</dbReference>
<evidence type="ECO:0000256" key="5">
    <source>
        <dbReference type="ARBA" id="ARBA00023001"/>
    </source>
</evidence>
<dbReference type="InterPro" id="IPR017853">
    <property type="entry name" value="GH"/>
</dbReference>
<gene>
    <name evidence="11" type="ORF">M9980_13260</name>
</gene>
<dbReference type="SUPFAM" id="SSF51445">
    <property type="entry name" value="(Trans)glycosidases"/>
    <property type="match status" value="1"/>
</dbReference>
<dbReference type="PANTHER" id="PTHR10353">
    <property type="entry name" value="GLYCOSYL HYDROLASE"/>
    <property type="match status" value="1"/>
</dbReference>
<evidence type="ECO:0000256" key="8">
    <source>
        <dbReference type="ARBA" id="ARBA00023326"/>
    </source>
</evidence>
<evidence type="ECO:0000256" key="9">
    <source>
        <dbReference type="PROSITE-ProRule" id="PRU10055"/>
    </source>
</evidence>
<keyword evidence="6" id="KW-0119">Carbohydrate metabolism</keyword>
<dbReference type="RefSeq" id="WP_250751727.1">
    <property type="nucleotide sequence ID" value="NZ_CP098401.1"/>
</dbReference>
<evidence type="ECO:0000256" key="7">
    <source>
        <dbReference type="ARBA" id="ARBA00023295"/>
    </source>
</evidence>